<keyword evidence="3 7" id="KW-0812">Transmembrane</keyword>
<evidence type="ECO:0000313" key="10">
    <source>
        <dbReference type="EMBL" id="QRN53356.1"/>
    </source>
</evidence>
<evidence type="ECO:0000313" key="11">
    <source>
        <dbReference type="Proteomes" id="UP000663181"/>
    </source>
</evidence>
<feature type="transmembrane region" description="Helical" evidence="7">
    <location>
        <begin position="16"/>
        <end position="39"/>
    </location>
</feature>
<feature type="transmembrane region" description="Helical" evidence="7">
    <location>
        <begin position="369"/>
        <end position="388"/>
    </location>
</feature>
<evidence type="ECO:0000256" key="1">
    <source>
        <dbReference type="ARBA" id="ARBA00004651"/>
    </source>
</evidence>
<feature type="domain" description="MacB-like periplasmic core" evidence="9">
    <location>
        <begin position="18"/>
        <end position="224"/>
    </location>
</feature>
<dbReference type="InterPro" id="IPR050250">
    <property type="entry name" value="Macrolide_Exporter_MacB"/>
</dbReference>
<dbReference type="EMBL" id="CP064030">
    <property type="protein sequence ID" value="QRN53356.1"/>
    <property type="molecule type" value="Genomic_DNA"/>
</dbReference>
<accession>A0ABX7GTL1</accession>
<evidence type="ECO:0000259" key="9">
    <source>
        <dbReference type="Pfam" id="PF12704"/>
    </source>
</evidence>
<dbReference type="RefSeq" id="WP_188795159.1">
    <property type="nucleotide sequence ID" value="NZ_BMIZ01000001.1"/>
</dbReference>
<dbReference type="Proteomes" id="UP000663181">
    <property type="component" value="Chromosome"/>
</dbReference>
<evidence type="ECO:0000256" key="6">
    <source>
        <dbReference type="ARBA" id="ARBA00038076"/>
    </source>
</evidence>
<feature type="domain" description="ABC3 transporter permease C-terminal" evidence="8">
    <location>
        <begin position="290"/>
        <end position="401"/>
    </location>
</feature>
<evidence type="ECO:0000256" key="4">
    <source>
        <dbReference type="ARBA" id="ARBA00022989"/>
    </source>
</evidence>
<keyword evidence="4 7" id="KW-1133">Transmembrane helix</keyword>
<organism evidence="10 11">
    <name type="scientific">Dyella caseinilytica</name>
    <dbReference type="NCBI Taxonomy" id="1849581"/>
    <lineage>
        <taxon>Bacteria</taxon>
        <taxon>Pseudomonadati</taxon>
        <taxon>Pseudomonadota</taxon>
        <taxon>Gammaproteobacteria</taxon>
        <taxon>Lysobacterales</taxon>
        <taxon>Rhodanobacteraceae</taxon>
        <taxon>Dyella</taxon>
    </lineage>
</organism>
<gene>
    <name evidence="10" type="ORF">ISN74_18340</name>
</gene>
<dbReference type="PANTHER" id="PTHR30572">
    <property type="entry name" value="MEMBRANE COMPONENT OF TRANSPORTER-RELATED"/>
    <property type="match status" value="1"/>
</dbReference>
<reference evidence="10 11" key="1">
    <citation type="submission" date="2020-10" db="EMBL/GenBank/DDBJ databases">
        <title>Phylogeny of dyella-like bacteria.</title>
        <authorList>
            <person name="Fu J."/>
        </authorList>
    </citation>
    <scope>NUCLEOTIDE SEQUENCE [LARGE SCALE GENOMIC DNA]</scope>
    <source>
        <strain evidence="10 11">DHOB09</strain>
    </source>
</reference>
<evidence type="ECO:0000259" key="8">
    <source>
        <dbReference type="Pfam" id="PF02687"/>
    </source>
</evidence>
<keyword evidence="11" id="KW-1185">Reference proteome</keyword>
<evidence type="ECO:0000256" key="5">
    <source>
        <dbReference type="ARBA" id="ARBA00023136"/>
    </source>
</evidence>
<proteinExistence type="inferred from homology"/>
<comment type="subcellular location">
    <subcellularLocation>
        <location evidence="1">Cell membrane</location>
        <topology evidence="1">Multi-pass membrane protein</topology>
    </subcellularLocation>
</comment>
<evidence type="ECO:0000256" key="2">
    <source>
        <dbReference type="ARBA" id="ARBA00022475"/>
    </source>
</evidence>
<feature type="transmembrane region" description="Helical" evidence="7">
    <location>
        <begin position="283"/>
        <end position="310"/>
    </location>
</feature>
<evidence type="ECO:0000256" key="3">
    <source>
        <dbReference type="ARBA" id="ARBA00022692"/>
    </source>
</evidence>
<keyword evidence="2" id="KW-1003">Cell membrane</keyword>
<dbReference type="Pfam" id="PF02687">
    <property type="entry name" value="FtsX"/>
    <property type="match status" value="1"/>
</dbReference>
<sequence length="408" mass="44511">MLQIKPILAALKRHKAGTILIVLQIALTLAIVCNAMFIINQRVARMSRPTGMDESNLLVIQNHWVGVNTQAIPTLTHADLLTLRQLPGVEDATRINAYPLSENGSFEGIRLDPNMKPRISLAAEYFVDDHALPTMGVQLVAGRNFRADEIHAIDPQVARPPSEVIITKALADKLYSNGTALGKPIYIGNDNPPPSTIIGIVGQLQAPFPNTNFVDCAVLLPSLLEDNDGSYLIRSKPDQLAIIAKEAPATLLKLNRMRVFSSEHGIRTFDVVRIEAYKSDRGIAIVLGSICVVLLIITGAGIVGLTSFWVGQRRKQIGVRRALGATRGDILTYFLTENFLISLLGLLIGTVLAICLSEWLVIRFEMQRLSILYLLTSSVVLLLLGQAATLNPALRASRVPPVEATRSV</sequence>
<dbReference type="InterPro" id="IPR003838">
    <property type="entry name" value="ABC3_permease_C"/>
</dbReference>
<dbReference type="InterPro" id="IPR025857">
    <property type="entry name" value="MacB_PCD"/>
</dbReference>
<dbReference type="Pfam" id="PF12704">
    <property type="entry name" value="MacB_PCD"/>
    <property type="match status" value="1"/>
</dbReference>
<feature type="transmembrane region" description="Helical" evidence="7">
    <location>
        <begin position="339"/>
        <end position="362"/>
    </location>
</feature>
<evidence type="ECO:0000256" key="7">
    <source>
        <dbReference type="SAM" id="Phobius"/>
    </source>
</evidence>
<name>A0ABX7GTL1_9GAMM</name>
<keyword evidence="5 7" id="KW-0472">Membrane</keyword>
<comment type="similarity">
    <text evidence="6">Belongs to the ABC-4 integral membrane protein family.</text>
</comment>
<dbReference type="PANTHER" id="PTHR30572:SF4">
    <property type="entry name" value="ABC TRANSPORTER PERMEASE YTRF"/>
    <property type="match status" value="1"/>
</dbReference>
<protein>
    <submittedName>
        <fullName evidence="10">FtsX-like permease family protein</fullName>
    </submittedName>
</protein>